<dbReference type="PANTHER" id="PTHR33973">
    <property type="entry name" value="OS07G0153300 PROTEIN"/>
    <property type="match status" value="1"/>
</dbReference>
<evidence type="ECO:0000256" key="1">
    <source>
        <dbReference type="SAM" id="MobiDB-lite"/>
    </source>
</evidence>
<dbReference type="AlphaFoldDB" id="A0A8H4PZQ3"/>
<name>A0A8H4PZQ3_9HYPO</name>
<dbReference type="InterPro" id="IPR010775">
    <property type="entry name" value="DUF1365"/>
</dbReference>
<keyword evidence="3" id="KW-1185">Reference proteome</keyword>
<proteinExistence type="predicted"/>
<dbReference type="OrthoDB" id="3340520at2759"/>
<dbReference type="Pfam" id="PF07103">
    <property type="entry name" value="DUF1365"/>
    <property type="match status" value="1"/>
</dbReference>
<evidence type="ECO:0008006" key="4">
    <source>
        <dbReference type="Google" id="ProtNLM"/>
    </source>
</evidence>
<organism evidence="2 3">
    <name type="scientific">Ophiocordyceps sinensis</name>
    <dbReference type="NCBI Taxonomy" id="72228"/>
    <lineage>
        <taxon>Eukaryota</taxon>
        <taxon>Fungi</taxon>
        <taxon>Dikarya</taxon>
        <taxon>Ascomycota</taxon>
        <taxon>Pezizomycotina</taxon>
        <taxon>Sordariomycetes</taxon>
        <taxon>Hypocreomycetidae</taxon>
        <taxon>Hypocreales</taxon>
        <taxon>Ophiocordycipitaceae</taxon>
        <taxon>Ophiocordyceps</taxon>
    </lineage>
</organism>
<feature type="region of interest" description="Disordered" evidence="1">
    <location>
        <begin position="460"/>
        <end position="484"/>
    </location>
</feature>
<accession>A0A8H4PZQ3</accession>
<feature type="compositionally biased region" description="Basic and acidic residues" evidence="1">
    <location>
        <begin position="469"/>
        <end position="480"/>
    </location>
</feature>
<dbReference type="EMBL" id="JAAVMX010000001">
    <property type="protein sequence ID" value="KAF4513223.1"/>
    <property type="molecule type" value="Genomic_DNA"/>
</dbReference>
<evidence type="ECO:0000313" key="3">
    <source>
        <dbReference type="Proteomes" id="UP000557566"/>
    </source>
</evidence>
<sequence length="528" mass="59836">MTTFTLSLCDMILGGCLFLFLAAVYSARPKFPADCSPPTRRLHDTSIHKTQIIKCSISHHRLFPKKHAFVYPYLSVGIPVRVPKSNWLLSVNTAPWWKRGWLHVSPKDHLYRGRDGETLSDNVDAYLKLQGLNPADFPHVYLVTSPRFLNHVFNPASFWYLYSADGELKYVMAEVNNTFDERRMYLFPAPESPGPFKQTLSKDFHVSPFSSRKGSYILSTANPADDENISVTITLCSSKGHPKLVARCSSEAPAIDPSSLSLPRSIWLLVSWGSTVLTTFAKIVHQAILLAQVRKLNIWYRPEPGESAVARRPTAAESFLATVFTRHLNHLVSMSNRYTFLTHSTGVGEETSYPQSHSLLDLHPVGEAGPVALGLRIHTPQFHRQLMTYERLSDFLSYTLLHPYEENRTAWSDDAQSLVDAIRGLEMAMRRRRRWRPREVPLDVIWAAYRHLRCAQPLKGTYPGPGLPSRREEAKHRDGPRASPARGGRCFLDDFVRDDCGLSLQAHYMVATLGLQWRTRVMRVVGGE</sequence>
<gene>
    <name evidence="2" type="ORF">G6O67_000521</name>
</gene>
<dbReference type="PANTHER" id="PTHR33973:SF4">
    <property type="entry name" value="OS07G0153300 PROTEIN"/>
    <property type="match status" value="1"/>
</dbReference>
<protein>
    <recommendedName>
        <fullName evidence="4">DUF1365-domain-containing protein</fullName>
    </recommendedName>
</protein>
<dbReference type="Proteomes" id="UP000557566">
    <property type="component" value="Unassembled WGS sequence"/>
</dbReference>
<comment type="caution">
    <text evidence="2">The sequence shown here is derived from an EMBL/GenBank/DDBJ whole genome shotgun (WGS) entry which is preliminary data.</text>
</comment>
<reference evidence="2 3" key="1">
    <citation type="journal article" date="2020" name="Genome Biol. Evol.">
        <title>A new high-quality draft genome assembly of the Chinese cordyceps Ophiocordyceps sinensis.</title>
        <authorList>
            <person name="Shu R."/>
            <person name="Zhang J."/>
            <person name="Meng Q."/>
            <person name="Zhang H."/>
            <person name="Zhou G."/>
            <person name="Li M."/>
            <person name="Wu P."/>
            <person name="Zhao Y."/>
            <person name="Chen C."/>
            <person name="Qin Q."/>
        </authorList>
    </citation>
    <scope>NUCLEOTIDE SEQUENCE [LARGE SCALE GENOMIC DNA]</scope>
    <source>
        <strain evidence="2 3">IOZ07</strain>
    </source>
</reference>
<evidence type="ECO:0000313" key="2">
    <source>
        <dbReference type="EMBL" id="KAF4513223.1"/>
    </source>
</evidence>